<accession>A0A9D4CKK4</accession>
<sequence length="69" mass="7126">MIGNVFLSSECPTLTNIIGGTVNEEVRTSSTALNGVATYECTGDLELVGASQRTCVSGTGWSGIAPECR</sequence>
<dbReference type="AlphaFoldDB" id="A0A9D4CKK4"/>
<evidence type="ECO:0000313" key="4">
    <source>
        <dbReference type="EMBL" id="KAH3725901.1"/>
    </source>
</evidence>
<keyword evidence="2" id="KW-0768">Sushi</keyword>
<dbReference type="CDD" id="cd00033">
    <property type="entry name" value="CCP"/>
    <property type="match status" value="1"/>
</dbReference>
<keyword evidence="1 2" id="KW-1015">Disulfide bond</keyword>
<gene>
    <name evidence="4" type="ORF">DPMN_051754</name>
</gene>
<dbReference type="PROSITE" id="PS50923">
    <property type="entry name" value="SUSHI"/>
    <property type="match status" value="1"/>
</dbReference>
<proteinExistence type="predicted"/>
<reference evidence="4" key="1">
    <citation type="journal article" date="2019" name="bioRxiv">
        <title>The Genome of the Zebra Mussel, Dreissena polymorpha: A Resource for Invasive Species Research.</title>
        <authorList>
            <person name="McCartney M.A."/>
            <person name="Auch B."/>
            <person name="Kono T."/>
            <person name="Mallez S."/>
            <person name="Zhang Y."/>
            <person name="Obille A."/>
            <person name="Becker A."/>
            <person name="Abrahante J.E."/>
            <person name="Garbe J."/>
            <person name="Badalamenti J.P."/>
            <person name="Herman A."/>
            <person name="Mangelson H."/>
            <person name="Liachko I."/>
            <person name="Sullivan S."/>
            <person name="Sone E.D."/>
            <person name="Koren S."/>
            <person name="Silverstein K.A.T."/>
            <person name="Beckman K.B."/>
            <person name="Gohl D.M."/>
        </authorList>
    </citation>
    <scope>NUCLEOTIDE SEQUENCE</scope>
    <source>
        <strain evidence="4">Duluth1</strain>
        <tissue evidence="4">Whole animal</tissue>
    </source>
</reference>
<organism evidence="4 5">
    <name type="scientific">Dreissena polymorpha</name>
    <name type="common">Zebra mussel</name>
    <name type="synonym">Mytilus polymorpha</name>
    <dbReference type="NCBI Taxonomy" id="45954"/>
    <lineage>
        <taxon>Eukaryota</taxon>
        <taxon>Metazoa</taxon>
        <taxon>Spiralia</taxon>
        <taxon>Lophotrochozoa</taxon>
        <taxon>Mollusca</taxon>
        <taxon>Bivalvia</taxon>
        <taxon>Autobranchia</taxon>
        <taxon>Heteroconchia</taxon>
        <taxon>Euheterodonta</taxon>
        <taxon>Imparidentia</taxon>
        <taxon>Neoheterodontei</taxon>
        <taxon>Myida</taxon>
        <taxon>Dreissenoidea</taxon>
        <taxon>Dreissenidae</taxon>
        <taxon>Dreissena</taxon>
    </lineage>
</organism>
<dbReference type="SMART" id="SM00032">
    <property type="entry name" value="CCP"/>
    <property type="match status" value="1"/>
</dbReference>
<reference evidence="4" key="2">
    <citation type="submission" date="2020-11" db="EMBL/GenBank/DDBJ databases">
        <authorList>
            <person name="McCartney M.A."/>
            <person name="Auch B."/>
            <person name="Kono T."/>
            <person name="Mallez S."/>
            <person name="Becker A."/>
            <person name="Gohl D.M."/>
            <person name="Silverstein K.A.T."/>
            <person name="Koren S."/>
            <person name="Bechman K.B."/>
            <person name="Herman A."/>
            <person name="Abrahante J.E."/>
            <person name="Garbe J."/>
        </authorList>
    </citation>
    <scope>NUCLEOTIDE SEQUENCE</scope>
    <source>
        <strain evidence="4">Duluth1</strain>
        <tissue evidence="4">Whole animal</tissue>
    </source>
</reference>
<evidence type="ECO:0000313" key="5">
    <source>
        <dbReference type="Proteomes" id="UP000828390"/>
    </source>
</evidence>
<evidence type="ECO:0000259" key="3">
    <source>
        <dbReference type="PROSITE" id="PS50923"/>
    </source>
</evidence>
<dbReference type="Pfam" id="PF00084">
    <property type="entry name" value="Sushi"/>
    <property type="match status" value="1"/>
</dbReference>
<comment type="caution">
    <text evidence="4">The sequence shown here is derived from an EMBL/GenBank/DDBJ whole genome shotgun (WGS) entry which is preliminary data.</text>
</comment>
<evidence type="ECO:0000256" key="2">
    <source>
        <dbReference type="PROSITE-ProRule" id="PRU00302"/>
    </source>
</evidence>
<keyword evidence="5" id="KW-1185">Reference proteome</keyword>
<dbReference type="InterPro" id="IPR000436">
    <property type="entry name" value="Sushi_SCR_CCP_dom"/>
</dbReference>
<protein>
    <recommendedName>
        <fullName evidence="3">Sushi domain-containing protein</fullName>
    </recommendedName>
</protein>
<feature type="disulfide bond" evidence="2">
    <location>
        <begin position="41"/>
        <end position="68"/>
    </location>
</feature>
<dbReference type="InterPro" id="IPR035976">
    <property type="entry name" value="Sushi/SCR/CCP_sf"/>
</dbReference>
<dbReference type="Proteomes" id="UP000828390">
    <property type="component" value="Unassembled WGS sequence"/>
</dbReference>
<dbReference type="EMBL" id="JAIWYP010000012">
    <property type="protein sequence ID" value="KAH3725901.1"/>
    <property type="molecule type" value="Genomic_DNA"/>
</dbReference>
<evidence type="ECO:0000256" key="1">
    <source>
        <dbReference type="ARBA" id="ARBA00023157"/>
    </source>
</evidence>
<dbReference type="Gene3D" id="2.10.70.10">
    <property type="entry name" value="Complement Module, domain 1"/>
    <property type="match status" value="1"/>
</dbReference>
<name>A0A9D4CKK4_DREPO</name>
<feature type="domain" description="Sushi" evidence="3">
    <location>
        <begin position="9"/>
        <end position="69"/>
    </location>
</feature>
<comment type="caution">
    <text evidence="2">Lacks conserved residue(s) required for the propagation of feature annotation.</text>
</comment>
<dbReference type="SUPFAM" id="SSF57535">
    <property type="entry name" value="Complement control module/SCR domain"/>
    <property type="match status" value="1"/>
</dbReference>